<dbReference type="PANTHER" id="PTHR43054">
    <property type="match status" value="1"/>
</dbReference>
<protein>
    <submittedName>
        <fullName evidence="2">1,5-anhydro-D-fructose reductase</fullName>
    </submittedName>
</protein>
<dbReference type="RefSeq" id="WP_052650053.1">
    <property type="nucleotide sequence ID" value="NZ_CCXS01000001.1"/>
</dbReference>
<dbReference type="OrthoDB" id="9815825at2"/>
<proteinExistence type="predicted"/>
<dbReference type="Proteomes" id="UP000043699">
    <property type="component" value="Unassembled WGS sequence"/>
</dbReference>
<dbReference type="InterPro" id="IPR036291">
    <property type="entry name" value="NAD(P)-bd_dom_sf"/>
</dbReference>
<organism evidence="2 3">
    <name type="scientific">Planococcus massiliensis</name>
    <dbReference type="NCBI Taxonomy" id="1499687"/>
    <lineage>
        <taxon>Bacteria</taxon>
        <taxon>Bacillati</taxon>
        <taxon>Bacillota</taxon>
        <taxon>Bacilli</taxon>
        <taxon>Bacillales</taxon>
        <taxon>Caryophanaceae</taxon>
        <taxon>Planococcus</taxon>
    </lineage>
</organism>
<dbReference type="Gene3D" id="3.30.360.10">
    <property type="entry name" value="Dihydrodipicolinate Reductase, domain 2"/>
    <property type="match status" value="1"/>
</dbReference>
<accession>A0A098EGW4</accession>
<feature type="domain" description="Gfo/Idh/MocA-like oxidoreductase N-terminal" evidence="1">
    <location>
        <begin position="1"/>
        <end position="118"/>
    </location>
</feature>
<keyword evidence="3" id="KW-1185">Reference proteome</keyword>
<sequence length="313" mass="35092">MKFGIIGTNWITDRFLKAAAQHPGFTLGAVYSRKEETGRAFAEKYGVDSVYTDLAEMFSSGGIEAVYIASPNSLHAGQSILAIEHGIHVLCEKPAVTTVEEMDRIIEASRKYGTTFMEAMKSTVTPSFLNMKEQLHKIGPVRRFFFHYNQYSSRYDNYKEGIIENSFKPELGNGARMDLGVYGIAPFVHLAGAPESFLRNDYRLSTGADGQGSMILNYGDKEAVVTYSKISDSVLPSEIQGEDGTIEIDRISDPKRITLKYRDGRTEDLSVPHEFDTMYYELAEFIRCAENGEIESPINTHAISRETVRLLME</sequence>
<gene>
    <name evidence="2" type="primary">afr_1</name>
    <name evidence="2" type="ORF">BN1080_00419</name>
</gene>
<dbReference type="STRING" id="1499687.BN1080_00419"/>
<dbReference type="EMBL" id="CCXS01000001">
    <property type="protein sequence ID" value="CEG21508.1"/>
    <property type="molecule type" value="Genomic_DNA"/>
</dbReference>
<dbReference type="Pfam" id="PF01408">
    <property type="entry name" value="GFO_IDH_MocA"/>
    <property type="match status" value="1"/>
</dbReference>
<dbReference type="SUPFAM" id="SSF51735">
    <property type="entry name" value="NAD(P)-binding Rossmann-fold domains"/>
    <property type="match status" value="1"/>
</dbReference>
<dbReference type="InterPro" id="IPR000683">
    <property type="entry name" value="Gfo/Idh/MocA-like_OxRdtase_N"/>
</dbReference>
<dbReference type="SUPFAM" id="SSF55347">
    <property type="entry name" value="Glyceraldehyde-3-phosphate dehydrogenase-like, C-terminal domain"/>
    <property type="match status" value="1"/>
</dbReference>
<dbReference type="AlphaFoldDB" id="A0A098EGW4"/>
<dbReference type="PANTHER" id="PTHR43054:SF1">
    <property type="entry name" value="SCYLLO-INOSITOL 2-DEHYDROGENASE (NADP(+)) IOLU"/>
    <property type="match status" value="1"/>
</dbReference>
<reference evidence="2 3" key="1">
    <citation type="submission" date="2014-09" db="EMBL/GenBank/DDBJ databases">
        <authorList>
            <person name="Urmite Genomes Urmite Genomes"/>
        </authorList>
    </citation>
    <scope>NUCLEOTIDE SEQUENCE [LARGE SCALE GENOMIC DNA]</scope>
    <source>
        <strain evidence="2 3">ES2</strain>
    </source>
</reference>
<dbReference type="GO" id="GO:0000166">
    <property type="term" value="F:nucleotide binding"/>
    <property type="evidence" value="ECO:0007669"/>
    <property type="project" value="InterPro"/>
</dbReference>
<evidence type="ECO:0000313" key="2">
    <source>
        <dbReference type="EMBL" id="CEG21508.1"/>
    </source>
</evidence>
<evidence type="ECO:0000259" key="1">
    <source>
        <dbReference type="Pfam" id="PF01408"/>
    </source>
</evidence>
<evidence type="ECO:0000313" key="3">
    <source>
        <dbReference type="Proteomes" id="UP000043699"/>
    </source>
</evidence>
<name>A0A098EGW4_9BACL</name>
<dbReference type="Gene3D" id="3.40.50.720">
    <property type="entry name" value="NAD(P)-binding Rossmann-like Domain"/>
    <property type="match status" value="1"/>
</dbReference>